<keyword evidence="2" id="KW-1185">Reference proteome</keyword>
<protein>
    <recommendedName>
        <fullName evidence="3">Lysine-specific metallo-endopeptidase domain-containing protein</fullName>
    </recommendedName>
</protein>
<sequence length="216" mass="24410">MTLETNRNAANIRIYCDDKETRWIERKDPVTGRSLGGWEDKDNWILYPTMIRPGCMYTRGGIKGSYGETFREYMEGEPPEKQADVRATISASLPSPDGLAIKGKLFSVYSPTASLSSLRLDIDSFGLHLSKTLLHELSHTKPYVTEDHNSAYGWNKNPFGGKTIQDLSTKELETHADVRGVLGQLALVADRGFTFHRKPHEDAQDKKKKDYDQDTK</sequence>
<accession>A0A6A5S193</accession>
<evidence type="ECO:0000313" key="1">
    <source>
        <dbReference type="EMBL" id="KAF1934485.1"/>
    </source>
</evidence>
<evidence type="ECO:0008006" key="3">
    <source>
        <dbReference type="Google" id="ProtNLM"/>
    </source>
</evidence>
<name>A0A6A5S193_9PLEO</name>
<feature type="non-terminal residue" evidence="1">
    <location>
        <position position="216"/>
    </location>
</feature>
<evidence type="ECO:0000313" key="2">
    <source>
        <dbReference type="Proteomes" id="UP000800038"/>
    </source>
</evidence>
<organism evidence="1 2">
    <name type="scientific">Clathrospora elynae</name>
    <dbReference type="NCBI Taxonomy" id="706981"/>
    <lineage>
        <taxon>Eukaryota</taxon>
        <taxon>Fungi</taxon>
        <taxon>Dikarya</taxon>
        <taxon>Ascomycota</taxon>
        <taxon>Pezizomycotina</taxon>
        <taxon>Dothideomycetes</taxon>
        <taxon>Pleosporomycetidae</taxon>
        <taxon>Pleosporales</taxon>
        <taxon>Diademaceae</taxon>
        <taxon>Clathrospora</taxon>
    </lineage>
</organism>
<reference evidence="1" key="1">
    <citation type="journal article" date="2020" name="Stud. Mycol.">
        <title>101 Dothideomycetes genomes: a test case for predicting lifestyles and emergence of pathogens.</title>
        <authorList>
            <person name="Haridas S."/>
            <person name="Albert R."/>
            <person name="Binder M."/>
            <person name="Bloem J."/>
            <person name="Labutti K."/>
            <person name="Salamov A."/>
            <person name="Andreopoulos B."/>
            <person name="Baker S."/>
            <person name="Barry K."/>
            <person name="Bills G."/>
            <person name="Bluhm B."/>
            <person name="Cannon C."/>
            <person name="Castanera R."/>
            <person name="Culley D."/>
            <person name="Daum C."/>
            <person name="Ezra D."/>
            <person name="Gonzalez J."/>
            <person name="Henrissat B."/>
            <person name="Kuo A."/>
            <person name="Liang C."/>
            <person name="Lipzen A."/>
            <person name="Lutzoni F."/>
            <person name="Magnuson J."/>
            <person name="Mondo S."/>
            <person name="Nolan M."/>
            <person name="Ohm R."/>
            <person name="Pangilinan J."/>
            <person name="Park H.-J."/>
            <person name="Ramirez L."/>
            <person name="Alfaro M."/>
            <person name="Sun H."/>
            <person name="Tritt A."/>
            <person name="Yoshinaga Y."/>
            <person name="Zwiers L.-H."/>
            <person name="Turgeon B."/>
            <person name="Goodwin S."/>
            <person name="Spatafora J."/>
            <person name="Crous P."/>
            <person name="Grigoriev I."/>
        </authorList>
    </citation>
    <scope>NUCLEOTIDE SEQUENCE</scope>
    <source>
        <strain evidence="1">CBS 161.51</strain>
    </source>
</reference>
<dbReference type="EMBL" id="ML976574">
    <property type="protein sequence ID" value="KAF1934485.1"/>
    <property type="molecule type" value="Genomic_DNA"/>
</dbReference>
<proteinExistence type="predicted"/>
<gene>
    <name evidence="1" type="ORF">EJ02DRAFT_516926</name>
</gene>
<dbReference type="AlphaFoldDB" id="A0A6A5S193"/>
<dbReference type="OrthoDB" id="4585232at2759"/>
<dbReference type="Proteomes" id="UP000800038">
    <property type="component" value="Unassembled WGS sequence"/>
</dbReference>